<dbReference type="AlphaFoldDB" id="A0A0Q1DR98"/>
<evidence type="ECO:0000313" key="8">
    <source>
        <dbReference type="Proteomes" id="UP000472573"/>
    </source>
</evidence>
<dbReference type="EMBL" id="JADOFP010000006">
    <property type="protein sequence ID" value="MBF7115470.1"/>
    <property type="molecule type" value="Genomic_DNA"/>
</dbReference>
<protein>
    <submittedName>
        <fullName evidence="5">KxYKxGKxW signal peptide domain-containing protein</fullName>
    </submittedName>
</protein>
<evidence type="ECO:0000313" key="3">
    <source>
        <dbReference type="EMBL" id="KAF0412651.1"/>
    </source>
</evidence>
<evidence type="ECO:0000313" key="6">
    <source>
        <dbReference type="EMBL" id="WEA58031.1"/>
    </source>
</evidence>
<gene>
    <name evidence="3" type="ORF">GBO79_08815</name>
    <name evidence="4" type="ORF">ITQ90_08300</name>
    <name evidence="5" type="ORF">ITQ97_09000</name>
    <name evidence="6" type="ORF">PWB86_03975</name>
    <name evidence="2" type="ORF">S100892_02079</name>
</gene>
<dbReference type="EMBL" id="CP118739">
    <property type="protein sequence ID" value="WEA58031.1"/>
    <property type="molecule type" value="Genomic_DNA"/>
</dbReference>
<keyword evidence="8" id="KW-1185">Reference proteome</keyword>
<dbReference type="Proteomes" id="UP000472573">
    <property type="component" value="Unassembled WGS sequence"/>
</dbReference>
<dbReference type="EMBL" id="CP021474">
    <property type="protein sequence ID" value="ARW20618.1"/>
    <property type="molecule type" value="Genomic_DNA"/>
</dbReference>
<reference evidence="3" key="3">
    <citation type="submission" date="2019-12" db="EMBL/GenBank/DDBJ databases">
        <title>SpeciesPrimer: A bioinformatics pipeline dedicated to the design of qPCR primers for the quantification of bacterial species.</title>
        <authorList>
            <person name="Dreier M."/>
            <person name="Berthoud H."/>
            <person name="Shani N."/>
            <person name="Wechsler D."/>
            <person name="Junier P."/>
        </authorList>
    </citation>
    <scope>NUCLEOTIDE SEQUENCE</scope>
    <source>
        <strain evidence="3">FAM13073</strain>
    </source>
</reference>
<organism evidence="5 9">
    <name type="scientific">Pediococcus pentosaceus</name>
    <dbReference type="NCBI Taxonomy" id="1255"/>
    <lineage>
        <taxon>Bacteria</taxon>
        <taxon>Bacillati</taxon>
        <taxon>Bacillota</taxon>
        <taxon>Bacilli</taxon>
        <taxon>Lactobacillales</taxon>
        <taxon>Lactobacillaceae</taxon>
        <taxon>Pediococcus</taxon>
    </lineage>
</organism>
<dbReference type="Proteomes" id="UP000196118">
    <property type="component" value="Chromosome"/>
</dbReference>
<evidence type="ECO:0000313" key="7">
    <source>
        <dbReference type="Proteomes" id="UP000196118"/>
    </source>
</evidence>
<accession>A0A0Q1DR98</accession>
<evidence type="ECO:0000313" key="4">
    <source>
        <dbReference type="EMBL" id="MBF7115470.1"/>
    </source>
</evidence>
<evidence type="ECO:0000313" key="9">
    <source>
        <dbReference type="Proteomes" id="UP000743107"/>
    </source>
</evidence>
<name>A0A0Q1DR98_PEDPE</name>
<reference evidence="6 10" key="6">
    <citation type="submission" date="2023-02" db="EMBL/GenBank/DDBJ databases">
        <title>Comparative genomics and fermentation flavor characterization of five lactic acid bacteria reveal flavor biosynthesis metabolic pathways in fermented muskmelon puree.</title>
        <authorList>
            <person name="Yuan L."/>
            <person name="Li M."/>
            <person name="Xu X."/>
            <person name="Lao F."/>
            <person name="Wu J."/>
        </authorList>
    </citation>
    <scope>NUCLEOTIDE SEQUENCE [LARGE SCALE GENOMIC DNA]</scope>
    <source>
        <strain evidence="6 10">Ca-4</strain>
    </source>
</reference>
<reference evidence="3 8" key="2">
    <citation type="submission" date="2019-10" db="EMBL/GenBank/DDBJ databases">
        <authorList>
            <person name="Irmler S."/>
            <person name="Berthoud H."/>
            <person name="Roetschi A."/>
            <person name="Arias E."/>
            <person name="Shani N."/>
            <person name="Wuethrich D."/>
            <person name="Bruggmann R."/>
        </authorList>
    </citation>
    <scope>NUCLEOTIDE SEQUENCE [LARGE SCALE GENOMIC DNA]</scope>
    <source>
        <strain evidence="3 8">FAM13073</strain>
    </source>
</reference>
<evidence type="ECO:0000313" key="2">
    <source>
        <dbReference type="EMBL" id="ARW20618.1"/>
    </source>
</evidence>
<dbReference type="Proteomes" id="UP001194632">
    <property type="component" value="Unassembled WGS sequence"/>
</dbReference>
<dbReference type="RefSeq" id="WP_002834326.1">
    <property type="nucleotide sequence ID" value="NZ_BEWQ01000009.1"/>
</dbReference>
<dbReference type="GeneID" id="33062059"/>
<reference evidence="2 7" key="1">
    <citation type="submission" date="2017-05" db="EMBL/GenBank/DDBJ databases">
        <title>Genome sequence of Pediococcus pentosaceus strain SRCM100892.</title>
        <authorList>
            <person name="Cho S.H."/>
        </authorList>
    </citation>
    <scope>NUCLEOTIDE SEQUENCE [LARGE SCALE GENOMIC DNA]</scope>
    <source>
        <strain evidence="2 7">SRCM100892</strain>
    </source>
</reference>
<dbReference type="EMBL" id="WENB01000005">
    <property type="protein sequence ID" value="KAF0412651.1"/>
    <property type="molecule type" value="Genomic_DNA"/>
</dbReference>
<dbReference type="InterPro" id="IPR022263">
    <property type="entry name" value="KxYKxGKxW"/>
</dbReference>
<sequence length="72" mass="8053">MGKENIVGDLHAVNQKSSNLKMFKVGKQWVLASKVITLFGTAGNSDSFEMDDTELQRSQKIDGVTRMASYHY</sequence>
<accession>A0A8G1E4V4</accession>
<dbReference type="NCBIfam" id="TIGR03715">
    <property type="entry name" value="KxYKxGKxW"/>
    <property type="match status" value="1"/>
</dbReference>
<dbReference type="Proteomes" id="UP001214131">
    <property type="component" value="Chromosome"/>
</dbReference>
<proteinExistence type="predicted"/>
<evidence type="ECO:0000256" key="1">
    <source>
        <dbReference type="ARBA" id="ARBA00022729"/>
    </source>
</evidence>
<reference evidence="5" key="5">
    <citation type="submission" date="2020-11" db="EMBL/GenBank/DDBJ databases">
        <title>Antibiotic susceptibility profiles of Pediococcus pentosaceus from various origins and their implications for the safety assessment of strains with food-technology applications.</title>
        <authorList>
            <person name="Shani N."/>
            <person name="Oberhaensli S."/>
            <person name="Arias E."/>
        </authorList>
    </citation>
    <scope>NUCLEOTIDE SEQUENCE</scope>
    <source>
        <strain evidence="5">FAM 19164</strain>
        <strain evidence="4">FAM 24207</strain>
    </source>
</reference>
<dbReference type="Proteomes" id="UP000743107">
    <property type="component" value="Unassembled WGS sequence"/>
</dbReference>
<evidence type="ECO:0000313" key="10">
    <source>
        <dbReference type="Proteomes" id="UP001214131"/>
    </source>
</evidence>
<reference evidence="8" key="4">
    <citation type="submission" date="2020-03" db="EMBL/GenBank/DDBJ databases">
        <title>SpeciesPrimer: A bioinformatics pipeline dedicated to the design of qPCR primers for the quantification of bacterial species.</title>
        <authorList>
            <person name="Dreier M."/>
            <person name="Berthoud H."/>
            <person name="Shani N."/>
            <person name="Wechsler D."/>
            <person name="Junier P."/>
        </authorList>
    </citation>
    <scope>NUCLEOTIDE SEQUENCE [LARGE SCALE GENOMIC DNA]</scope>
    <source>
        <strain evidence="8">FAM13073</strain>
    </source>
</reference>
<keyword evidence="1" id="KW-0732">Signal</keyword>
<dbReference type="EMBL" id="JADOFV010000005">
    <property type="protein sequence ID" value="MBF7127935.1"/>
    <property type="molecule type" value="Genomic_DNA"/>
</dbReference>
<evidence type="ECO:0000313" key="5">
    <source>
        <dbReference type="EMBL" id="MBF7127935.1"/>
    </source>
</evidence>